<dbReference type="Gene3D" id="2.60.40.3760">
    <property type="match status" value="1"/>
</dbReference>
<dbReference type="InterPro" id="IPR013688">
    <property type="entry name" value="GBS_Bsp-like"/>
</dbReference>
<keyword evidence="4" id="KW-1133">Transmembrane helix</keyword>
<evidence type="ECO:0000259" key="7">
    <source>
        <dbReference type="Pfam" id="PF20610"/>
    </source>
</evidence>
<evidence type="ECO:0000256" key="2">
    <source>
        <dbReference type="ARBA" id="ARBA00022525"/>
    </source>
</evidence>
<dbReference type="Gene3D" id="2.60.40.10">
    <property type="entry name" value="Immunoglobulins"/>
    <property type="match status" value="4"/>
</dbReference>
<protein>
    <submittedName>
        <fullName evidence="8">Cna protein B-type domain protein</fullName>
    </submittedName>
</protein>
<sequence>MKILNKILKLFAIMLFSISLISVNLTEVSAATLTWGNEIYYPSWLGNWSTKMCYINGSLAYCLESSKNTPGQGEYASEILFNNEALLKVLYYGYGGPGDVFKDDQVTNDTNKYLYTHIMASYAYSGDIYGGKNWDDLLANGIGLKWRYEQIQSMPVPTSQFFINGSTDLTVNAYYENGVQRTKDMVFESQNNVNINIPLGEGMELHNVSQGKVYTGTGVVYGGNTFYISSDLRKRENYSSGELAGGNLTMYAPLIIRGNSSVQTEGTLSITSDPRTLNLNINWIDGSQISINKTDNYGENISNAKFDLLQWNNAINQYEKLRELTYNSADKLYESGFLEKTDLNEGKFKVEETVPNGYTVSSRYEQEFTLDGYIDRSVFTAIIEGKEVNVKLSSTLADNHYIKYEVDGVPDSVTEIKFPTWSINGGQDDIDWVHLAKESDGVWRANKQMPESGQYVIHIYYNTAVQQNIYSHAVNFWPSDTTINVVNNRIMGKISVDKLDYHAGEKLANATFNVIARNDIRTPQGTVIYRQDEVVGNLTTDENGYGELDNLNLGEYTLKESAVPDGFRDDGSTYDFTITNDKTDSKLHMGLDVTWEINNYPTFINVYKVDKDSGKKLENAEFDLYNVTDKKKVGTYKTDKNGNIAVFYLSRQKTYYLQETKAPDSYKLNDTKYYFYIDEKGAFSVSDLNGTVEDGTFNVPFHGTMTITVKNEIDICNLRITKKNDNSKVLENAEFSLYSDKECTKEIEKGKTDKNGQLNFDRISVGDFYLKETKAPAGYRLLEDPIKISLKNVNGKFTFFVNDKEIKGDDKNNNSLTLENGLYTGNLTVINSRGSILPATGSPMTIVLTGAGILCLLILIKRGKNNDE</sequence>
<feature type="chain" id="PRO_5026676116" evidence="5">
    <location>
        <begin position="31"/>
        <end position="868"/>
    </location>
</feature>
<evidence type="ECO:0000256" key="1">
    <source>
        <dbReference type="ARBA" id="ARBA00007257"/>
    </source>
</evidence>
<name>A0A6N2XU21_9FIRM</name>
<keyword evidence="2" id="KW-0964">Secreted</keyword>
<evidence type="ECO:0000259" key="6">
    <source>
        <dbReference type="Pfam" id="PF17802"/>
    </source>
</evidence>
<evidence type="ECO:0000256" key="4">
    <source>
        <dbReference type="SAM" id="Phobius"/>
    </source>
</evidence>
<dbReference type="Pfam" id="PF08481">
    <property type="entry name" value="GBS_Bsp-like"/>
    <property type="match status" value="1"/>
</dbReference>
<evidence type="ECO:0000313" key="8">
    <source>
        <dbReference type="EMBL" id="VYT57894.1"/>
    </source>
</evidence>
<keyword evidence="3 5" id="KW-0732">Signal</keyword>
<gene>
    <name evidence="8" type="ORF">CRLFYP8_00556</name>
</gene>
<dbReference type="InterPro" id="IPR041033">
    <property type="entry name" value="SpaA_PFL_dom_1"/>
</dbReference>
<feature type="domain" description="SpaA-like prealbumin fold" evidence="6">
    <location>
        <begin position="288"/>
        <end position="370"/>
    </location>
</feature>
<dbReference type="AlphaFoldDB" id="A0A6N2XU21"/>
<reference evidence="8" key="1">
    <citation type="submission" date="2019-11" db="EMBL/GenBank/DDBJ databases">
        <authorList>
            <person name="Feng L."/>
        </authorList>
    </citation>
    <scope>NUCLEOTIDE SEQUENCE</scope>
    <source>
        <strain evidence="8">CramosumLFYP8</strain>
    </source>
</reference>
<accession>A0A6N2XU21</accession>
<evidence type="ECO:0000256" key="5">
    <source>
        <dbReference type="SAM" id="SignalP"/>
    </source>
</evidence>
<organism evidence="8">
    <name type="scientific">Thomasclavelia ramosa</name>
    <dbReference type="NCBI Taxonomy" id="1547"/>
    <lineage>
        <taxon>Bacteria</taxon>
        <taxon>Bacillati</taxon>
        <taxon>Bacillota</taxon>
        <taxon>Erysipelotrichia</taxon>
        <taxon>Erysipelotrichales</taxon>
        <taxon>Coprobacillaceae</taxon>
        <taxon>Thomasclavelia</taxon>
    </lineage>
</organism>
<feature type="domain" description="Thioester" evidence="7">
    <location>
        <begin position="31"/>
        <end position="156"/>
    </location>
</feature>
<dbReference type="SUPFAM" id="SSF49478">
    <property type="entry name" value="Cna protein B-type domain"/>
    <property type="match status" value="2"/>
</dbReference>
<keyword evidence="4" id="KW-0472">Membrane</keyword>
<dbReference type="InterPro" id="IPR013783">
    <property type="entry name" value="Ig-like_fold"/>
</dbReference>
<proteinExistence type="inferred from homology"/>
<keyword evidence="4" id="KW-0812">Transmembrane</keyword>
<dbReference type="EMBL" id="CACRTL010000003">
    <property type="protein sequence ID" value="VYT57894.1"/>
    <property type="molecule type" value="Genomic_DNA"/>
</dbReference>
<evidence type="ECO:0000256" key="3">
    <source>
        <dbReference type="ARBA" id="ARBA00022729"/>
    </source>
</evidence>
<dbReference type="RefSeq" id="WP_156634964.1">
    <property type="nucleotide sequence ID" value="NZ_BAABXX010000001.1"/>
</dbReference>
<dbReference type="Pfam" id="PF17802">
    <property type="entry name" value="SpaA"/>
    <property type="match status" value="4"/>
</dbReference>
<feature type="domain" description="SpaA-like prealbumin fold" evidence="6">
    <location>
        <begin position="604"/>
        <end position="686"/>
    </location>
</feature>
<feature type="domain" description="SpaA-like prealbumin fold" evidence="6">
    <location>
        <begin position="492"/>
        <end position="586"/>
    </location>
</feature>
<dbReference type="InterPro" id="IPR046751">
    <property type="entry name" value="TED_2"/>
</dbReference>
<feature type="transmembrane region" description="Helical" evidence="4">
    <location>
        <begin position="841"/>
        <end position="860"/>
    </location>
</feature>
<feature type="signal peptide" evidence="5">
    <location>
        <begin position="1"/>
        <end position="30"/>
    </location>
</feature>
<dbReference type="PANTHER" id="PTHR36108">
    <property type="entry name" value="COLOSSIN-B-RELATED"/>
    <property type="match status" value="1"/>
</dbReference>
<feature type="domain" description="SpaA-like prealbumin fold" evidence="6">
    <location>
        <begin position="717"/>
        <end position="798"/>
    </location>
</feature>
<dbReference type="Pfam" id="PF20610">
    <property type="entry name" value="TED_2"/>
    <property type="match status" value="1"/>
</dbReference>
<comment type="similarity">
    <text evidence="1">Belongs to the serine-aspartate repeat-containing protein (SDr) family.</text>
</comment>
<dbReference type="PANTHER" id="PTHR36108:SF13">
    <property type="entry name" value="COLOSSIN-B-RELATED"/>
    <property type="match status" value="1"/>
</dbReference>